<dbReference type="PANTHER" id="PTHR32338">
    <property type="entry name" value="N-ACETYL-GAMMA-GLUTAMYL-PHOSPHATE REDUCTASE, CHLOROPLASTIC-RELATED-RELATED"/>
    <property type="match status" value="1"/>
</dbReference>
<dbReference type="EMBL" id="QLYX01000001">
    <property type="protein sequence ID" value="RAY17241.1"/>
    <property type="molecule type" value="Genomic_DNA"/>
</dbReference>
<dbReference type="Pfam" id="PF01118">
    <property type="entry name" value="Semialdhyde_dh"/>
    <property type="match status" value="1"/>
</dbReference>
<dbReference type="SUPFAM" id="SSF55347">
    <property type="entry name" value="Glyceraldehyde-3-phosphate dehydrogenase-like, C-terminal domain"/>
    <property type="match status" value="1"/>
</dbReference>
<dbReference type="GO" id="GO:0003942">
    <property type="term" value="F:N-acetyl-gamma-glutamyl-phosphate reductase activity"/>
    <property type="evidence" value="ECO:0007669"/>
    <property type="project" value="UniProtKB-UniRule"/>
</dbReference>
<dbReference type="InterPro" id="IPR036291">
    <property type="entry name" value="NAD(P)-bd_dom_sf"/>
</dbReference>
<dbReference type="PROSITE" id="PS01224">
    <property type="entry name" value="ARGC"/>
    <property type="match status" value="1"/>
</dbReference>
<evidence type="ECO:0000256" key="1">
    <source>
        <dbReference type="ARBA" id="ARBA00004862"/>
    </source>
</evidence>
<dbReference type="InterPro" id="IPR058924">
    <property type="entry name" value="AGPR_dimerisation_dom"/>
</dbReference>
<reference evidence="10 11" key="1">
    <citation type="submission" date="2018-06" db="EMBL/GenBank/DDBJ databases">
        <title>Actinomadura craniellae sp. nov. isolated from marine sponge Craniella sp.</title>
        <authorList>
            <person name="Li L."/>
            <person name="Xu Q.H."/>
            <person name="Lin H.W."/>
            <person name="Lu Y.H."/>
        </authorList>
    </citation>
    <scope>NUCLEOTIDE SEQUENCE [LARGE SCALE GENOMIC DNA]</scope>
    <source>
        <strain evidence="10 11">LHW63021</strain>
    </source>
</reference>
<dbReference type="NCBIfam" id="TIGR01850">
    <property type="entry name" value="argC"/>
    <property type="match status" value="1"/>
</dbReference>
<evidence type="ECO:0000256" key="3">
    <source>
        <dbReference type="ARBA" id="ARBA00022605"/>
    </source>
</evidence>
<dbReference type="InterPro" id="IPR050085">
    <property type="entry name" value="AGPR"/>
</dbReference>
<proteinExistence type="inferred from homology"/>
<dbReference type="RefSeq" id="WP_111863294.1">
    <property type="nucleotide sequence ID" value="NZ_QLYX01000001.1"/>
</dbReference>
<feature type="active site" evidence="7 8">
    <location>
        <position position="146"/>
    </location>
</feature>
<comment type="caution">
    <text evidence="10">The sequence shown here is derived from an EMBL/GenBank/DDBJ whole genome shotgun (WGS) entry which is preliminary data.</text>
</comment>
<comment type="pathway">
    <text evidence="1 7">Amino-acid biosynthesis; L-arginine biosynthesis; N(2)-acetyl-L-ornithine from L-glutamate: step 3/4.</text>
</comment>
<dbReference type="PANTHER" id="PTHR32338:SF10">
    <property type="entry name" value="N-ACETYL-GAMMA-GLUTAMYL-PHOSPHATE REDUCTASE, CHLOROPLASTIC-RELATED"/>
    <property type="match status" value="1"/>
</dbReference>
<evidence type="ECO:0000256" key="4">
    <source>
        <dbReference type="ARBA" id="ARBA00022857"/>
    </source>
</evidence>
<evidence type="ECO:0000256" key="2">
    <source>
        <dbReference type="ARBA" id="ARBA00022571"/>
    </source>
</evidence>
<evidence type="ECO:0000313" key="10">
    <source>
        <dbReference type="EMBL" id="RAY17241.1"/>
    </source>
</evidence>
<gene>
    <name evidence="7" type="primary">argC</name>
    <name evidence="10" type="ORF">DPM19_03600</name>
</gene>
<evidence type="ECO:0000256" key="6">
    <source>
        <dbReference type="ARBA" id="ARBA00050557"/>
    </source>
</evidence>
<comment type="subcellular location">
    <subcellularLocation>
        <location evidence="7">Cytoplasm</location>
    </subcellularLocation>
</comment>
<dbReference type="GO" id="GO:0005737">
    <property type="term" value="C:cytoplasm"/>
    <property type="evidence" value="ECO:0007669"/>
    <property type="project" value="UniProtKB-SubCell"/>
</dbReference>
<dbReference type="OrthoDB" id="9801289at2"/>
<name>A0A365HDQ9_9ACTN</name>
<keyword evidence="7" id="KW-0963">Cytoplasm</keyword>
<organism evidence="10 11">
    <name type="scientific">Actinomadura craniellae</name>
    <dbReference type="NCBI Taxonomy" id="2231787"/>
    <lineage>
        <taxon>Bacteria</taxon>
        <taxon>Bacillati</taxon>
        <taxon>Actinomycetota</taxon>
        <taxon>Actinomycetes</taxon>
        <taxon>Streptosporangiales</taxon>
        <taxon>Thermomonosporaceae</taxon>
        <taxon>Actinomadura</taxon>
    </lineage>
</organism>
<dbReference type="EC" id="1.2.1.38" evidence="7"/>
<sequence>MGFRAAVAGASGYAGGELLRVLAGHPEVEIGALTAGSNAGTELGEHQPHLRVLAGRTLAETTPETLAGHDVVFLALPHGQSGPLAAELGDDVLVVDCGADFRLADPADWEHFYGSPHAGTWPYGLPELPGARAALRATRRIAVPGCYPTVSTLALFPAFAAGLAEPDVVVVAASGTSGAGRAAKTSLLGSEVMGAMSAYGVGGVHRHTPEIAQNLAAVAGGPVTVSFTPTLAPMSRGILATCTAKARPGVTAAALRAAYAGAYAAEPFVDLLPEGRWPSTAMTLGANTVLLQVAHDERSGRIVVVAAIDNLTKGTAGGAVQSANLALGLPETTGLTTLGVAP</sequence>
<keyword evidence="5 7" id="KW-0560">Oxidoreductase</keyword>
<keyword evidence="2 7" id="KW-0055">Arginine biosynthesis</keyword>
<evidence type="ECO:0000256" key="5">
    <source>
        <dbReference type="ARBA" id="ARBA00023002"/>
    </source>
</evidence>
<comment type="catalytic activity">
    <reaction evidence="6 7">
        <text>N-acetyl-L-glutamate 5-semialdehyde + phosphate + NADP(+) = N-acetyl-L-glutamyl 5-phosphate + NADPH + H(+)</text>
        <dbReference type="Rhea" id="RHEA:21588"/>
        <dbReference type="ChEBI" id="CHEBI:15378"/>
        <dbReference type="ChEBI" id="CHEBI:29123"/>
        <dbReference type="ChEBI" id="CHEBI:43474"/>
        <dbReference type="ChEBI" id="CHEBI:57783"/>
        <dbReference type="ChEBI" id="CHEBI:57936"/>
        <dbReference type="ChEBI" id="CHEBI:58349"/>
        <dbReference type="EC" id="1.2.1.38"/>
    </reaction>
</comment>
<dbReference type="CDD" id="cd23934">
    <property type="entry name" value="AGPR_1_C"/>
    <property type="match status" value="1"/>
</dbReference>
<dbReference type="InterPro" id="IPR023013">
    <property type="entry name" value="AGPR_AS"/>
</dbReference>
<dbReference type="AlphaFoldDB" id="A0A365HDQ9"/>
<evidence type="ECO:0000259" key="9">
    <source>
        <dbReference type="SMART" id="SM00859"/>
    </source>
</evidence>
<dbReference type="GO" id="GO:0006526">
    <property type="term" value="P:L-arginine biosynthetic process"/>
    <property type="evidence" value="ECO:0007669"/>
    <property type="project" value="UniProtKB-UniRule"/>
</dbReference>
<evidence type="ECO:0000256" key="8">
    <source>
        <dbReference type="PROSITE-ProRule" id="PRU10010"/>
    </source>
</evidence>
<accession>A0A365HDQ9</accession>
<evidence type="ECO:0000256" key="7">
    <source>
        <dbReference type="HAMAP-Rule" id="MF_00150"/>
    </source>
</evidence>
<dbReference type="Gene3D" id="3.30.360.10">
    <property type="entry name" value="Dihydrodipicolinate Reductase, domain 2"/>
    <property type="match status" value="1"/>
</dbReference>
<dbReference type="Proteomes" id="UP000251891">
    <property type="component" value="Unassembled WGS sequence"/>
</dbReference>
<feature type="domain" description="Semialdehyde dehydrogenase NAD-binding" evidence="9">
    <location>
        <begin position="4"/>
        <end position="136"/>
    </location>
</feature>
<comment type="similarity">
    <text evidence="7">Belongs to the NAGSA dehydrogenase family. Type 1 subfamily.</text>
</comment>
<dbReference type="InterPro" id="IPR000706">
    <property type="entry name" value="AGPR_type-1"/>
</dbReference>
<dbReference type="HAMAP" id="MF_00150">
    <property type="entry name" value="ArgC_type1"/>
    <property type="match status" value="1"/>
</dbReference>
<dbReference type="Pfam" id="PF22698">
    <property type="entry name" value="Semialdhyde_dhC_1"/>
    <property type="match status" value="1"/>
</dbReference>
<protein>
    <recommendedName>
        <fullName evidence="7">N-acetyl-gamma-glutamyl-phosphate reductase</fullName>
        <shortName evidence="7">AGPR</shortName>
        <ecNumber evidence="7">1.2.1.38</ecNumber>
    </recommendedName>
    <alternativeName>
        <fullName evidence="7">N-acetyl-glutamate semialdehyde dehydrogenase</fullName>
        <shortName evidence="7">NAGSA dehydrogenase</shortName>
    </alternativeName>
</protein>
<dbReference type="Gene3D" id="3.40.50.720">
    <property type="entry name" value="NAD(P)-binding Rossmann-like Domain"/>
    <property type="match status" value="1"/>
</dbReference>
<keyword evidence="11" id="KW-1185">Reference proteome</keyword>
<dbReference type="SMART" id="SM00859">
    <property type="entry name" value="Semialdhyde_dh"/>
    <property type="match status" value="1"/>
</dbReference>
<dbReference type="FunFam" id="3.30.360.10:FF:000014">
    <property type="entry name" value="N-acetyl-gamma-glutamyl-phosphate reductase"/>
    <property type="match status" value="1"/>
</dbReference>
<dbReference type="GO" id="GO:0051287">
    <property type="term" value="F:NAD binding"/>
    <property type="evidence" value="ECO:0007669"/>
    <property type="project" value="InterPro"/>
</dbReference>
<dbReference type="UniPathway" id="UPA00068">
    <property type="reaction ID" value="UER00108"/>
</dbReference>
<dbReference type="GO" id="GO:0070401">
    <property type="term" value="F:NADP+ binding"/>
    <property type="evidence" value="ECO:0007669"/>
    <property type="project" value="InterPro"/>
</dbReference>
<keyword evidence="3 7" id="KW-0028">Amino-acid biosynthesis</keyword>
<keyword evidence="4 7" id="KW-0521">NADP</keyword>
<dbReference type="CDD" id="cd24148">
    <property type="entry name" value="AGPR_1_actinobacAGPR_like"/>
    <property type="match status" value="1"/>
</dbReference>
<dbReference type="InterPro" id="IPR000534">
    <property type="entry name" value="Semialdehyde_DH_NAD-bd"/>
</dbReference>
<comment type="function">
    <text evidence="7">Catalyzes the NADPH-dependent reduction of N-acetyl-5-glutamyl phosphate to yield N-acetyl-L-glutamate 5-semialdehyde.</text>
</comment>
<dbReference type="SUPFAM" id="SSF51735">
    <property type="entry name" value="NAD(P)-binding Rossmann-fold domains"/>
    <property type="match status" value="1"/>
</dbReference>
<evidence type="ECO:0000313" key="11">
    <source>
        <dbReference type="Proteomes" id="UP000251891"/>
    </source>
</evidence>